<reference evidence="4 5" key="1">
    <citation type="submission" date="2018-03" db="EMBL/GenBank/DDBJ databases">
        <title>Whole genome sequencing of Histamine producing bacteria.</title>
        <authorList>
            <person name="Butler K."/>
        </authorList>
    </citation>
    <scope>NUCLEOTIDE SEQUENCE [LARGE SCALE GENOMIC DNA]</scope>
    <source>
        <strain evidence="4 5">JCM 13586</strain>
    </source>
</reference>
<dbReference type="Proteomes" id="UP000241222">
    <property type="component" value="Unassembled WGS sequence"/>
</dbReference>
<protein>
    <recommendedName>
        <fullName evidence="3">UPF0319 protein C9I99_09545</fullName>
    </recommendedName>
</protein>
<accession>A0A2T3IZT9</accession>
<dbReference type="PANTHER" id="PTHR38108:SF1">
    <property type="entry name" value="UPF0319 PROTEIN YCCT"/>
    <property type="match status" value="1"/>
</dbReference>
<comment type="similarity">
    <text evidence="1 3">Belongs to the UPF0319 family.</text>
</comment>
<dbReference type="InterPro" id="IPR018635">
    <property type="entry name" value="UPF0319"/>
</dbReference>
<dbReference type="HAMAP" id="MF_00789">
    <property type="entry name" value="UPF0319"/>
    <property type="match status" value="1"/>
</dbReference>
<dbReference type="EMBL" id="PYMH01000003">
    <property type="protein sequence ID" value="PSU34219.1"/>
    <property type="molecule type" value="Genomic_DNA"/>
</dbReference>
<sequence length="215" mass="23553" precursor="true">MKFRTALMAIAACGISFSSLADVKLDLPYQADLVLVNGVQKSGNDTVTLPNGINQFAFTYVDSLRDNGDDYLYKSDVIVVKFDASDESLKLDLPKLRTAQDARKFDKSPKLSLVSANGETVSFEQDKLIKSGLQFGRDFEKEIAVYNQSGKVAAVATSAAAVPVTLPATAPSATSPKPPVDQQQTRNVAENMLNYWYEQADETTRARFKAKINQE</sequence>
<feature type="signal peptide" evidence="3">
    <location>
        <begin position="1"/>
        <end position="21"/>
    </location>
</feature>
<dbReference type="Pfam" id="PF09829">
    <property type="entry name" value="DUF2057"/>
    <property type="match status" value="1"/>
</dbReference>
<evidence type="ECO:0000256" key="3">
    <source>
        <dbReference type="HAMAP-Rule" id="MF_00789"/>
    </source>
</evidence>
<keyword evidence="5" id="KW-1185">Reference proteome</keyword>
<proteinExistence type="inferred from homology"/>
<comment type="caution">
    <text evidence="4">The sequence shown here is derived from an EMBL/GenBank/DDBJ whole genome shotgun (WGS) entry which is preliminary data.</text>
</comment>
<gene>
    <name evidence="4" type="ORF">C9I99_09545</name>
</gene>
<keyword evidence="2 3" id="KW-0732">Signal</keyword>
<dbReference type="OrthoDB" id="7058190at2"/>
<evidence type="ECO:0000256" key="2">
    <source>
        <dbReference type="ARBA" id="ARBA00022729"/>
    </source>
</evidence>
<evidence type="ECO:0000313" key="5">
    <source>
        <dbReference type="Proteomes" id="UP000241222"/>
    </source>
</evidence>
<feature type="chain" id="PRO_5015788994" description="UPF0319 protein C9I99_09545" evidence="3">
    <location>
        <begin position="22"/>
        <end position="215"/>
    </location>
</feature>
<dbReference type="PANTHER" id="PTHR38108">
    <property type="entry name" value="UPF0319 PROTEIN YCCT"/>
    <property type="match status" value="1"/>
</dbReference>
<organism evidence="4 5">
    <name type="scientific">Photobacterium lutimaris</name>
    <dbReference type="NCBI Taxonomy" id="388278"/>
    <lineage>
        <taxon>Bacteria</taxon>
        <taxon>Pseudomonadati</taxon>
        <taxon>Pseudomonadota</taxon>
        <taxon>Gammaproteobacteria</taxon>
        <taxon>Vibrionales</taxon>
        <taxon>Vibrionaceae</taxon>
        <taxon>Photobacterium</taxon>
    </lineage>
</organism>
<dbReference type="RefSeq" id="WP_107348645.1">
    <property type="nucleotide sequence ID" value="NZ_PYMH01000003.1"/>
</dbReference>
<dbReference type="AlphaFoldDB" id="A0A2T3IZT9"/>
<evidence type="ECO:0000256" key="1">
    <source>
        <dbReference type="ARBA" id="ARBA00008490"/>
    </source>
</evidence>
<name>A0A2T3IZT9_9GAMM</name>
<evidence type="ECO:0000313" key="4">
    <source>
        <dbReference type="EMBL" id="PSU34219.1"/>
    </source>
</evidence>